<evidence type="ECO:0000256" key="4">
    <source>
        <dbReference type="ARBA" id="ARBA00022989"/>
    </source>
</evidence>
<feature type="transmembrane region" description="Helical" evidence="6">
    <location>
        <begin position="701"/>
        <end position="719"/>
    </location>
</feature>
<dbReference type="InterPro" id="IPR000731">
    <property type="entry name" value="SSD"/>
</dbReference>
<feature type="transmembrane region" description="Helical" evidence="6">
    <location>
        <begin position="400"/>
        <end position="418"/>
    </location>
</feature>
<keyword evidence="2" id="KW-1003">Cell membrane</keyword>
<dbReference type="InterPro" id="IPR050545">
    <property type="entry name" value="Mycobact_MmpL"/>
</dbReference>
<keyword evidence="9" id="KW-1185">Reference proteome</keyword>
<sequence length="757" mass="85162">MKGESWHVRIFSGIARSIFHSPRKWFVGSALVLGFLIAGLPRLEFVLDYTRFYTEDSPVTTFFKTFQNQFTGDAQAVWIMPETEQHAFHPKTLQQLHALNDTLRNIEGVENVLSLHNLELPLRNAFGYQTERLVRNDTISAFDSTRVMTLPLTANQLVSKSGRYPALVLQFEETYPKDSVYERLREIDQIMHARFASSHMAGRYWGEVQYNDMLQTETVKGIIGSVVVLIVMLWILFRRVGSIVLPAIAIVLGVLAFFGLKGWAGWPIDLLGVLFPPLLLIVGLSDVVHLYAKIQWKLHLKLSLRDAVKEAWSETGYATFLTSLTTGIGFMSLLSTKILPIRNFGWEAAWGVVMMFGVCIVVIPIFLRLAKNQIWQPRAATNDSWTKMGDYVSSIAAKRWTVPLTMSVVITLGVVGALRVESGVTNYWQIDPEATLKRDLVFFDEEFGGARYLDIGIKKVDDDYVDGPADFRVVEELTQYMRSNPAIGSVLSASDIPSALNMARFAGLPEYFELTESESNLEQDLDMWFLADSVGYHRFVSLDGKWLRISARLANVKTDSAIAIQTGIKNKLAEIDENYSLEFTGNSVLMDTTNDMLVENMFQSLALAFIIIAILMSLLFRSLRMLVLSLLPNVLPLLIALGVIGYMDIPLGTSTALILTIGFVIAVDDTIHYLMKFRLKMMETNDVKTAVKETNAQVGRALVLSSSVMLAAFIPQFFSAFLEQFYFAVVTSGVILSALVADLFLLPWLLLRFYRKR</sequence>
<evidence type="ECO:0000313" key="8">
    <source>
        <dbReference type="EMBL" id="KAB2814239.1"/>
    </source>
</evidence>
<dbReference type="Gene3D" id="1.20.1640.10">
    <property type="entry name" value="Multidrug efflux transporter AcrB transmembrane domain"/>
    <property type="match status" value="2"/>
</dbReference>
<feature type="transmembrane region" description="Helical" evidence="6">
    <location>
        <begin position="315"/>
        <end position="336"/>
    </location>
</feature>
<feature type="transmembrane region" description="Helical" evidence="6">
    <location>
        <begin position="627"/>
        <end position="647"/>
    </location>
</feature>
<evidence type="ECO:0000256" key="3">
    <source>
        <dbReference type="ARBA" id="ARBA00022692"/>
    </source>
</evidence>
<feature type="transmembrane region" description="Helical" evidence="6">
    <location>
        <begin position="348"/>
        <end position="369"/>
    </location>
</feature>
<evidence type="ECO:0000313" key="9">
    <source>
        <dbReference type="Proteomes" id="UP000468650"/>
    </source>
</evidence>
<dbReference type="InterPro" id="IPR004869">
    <property type="entry name" value="MMPL_dom"/>
</dbReference>
<keyword evidence="4 6" id="KW-1133">Transmembrane helix</keyword>
<feature type="transmembrane region" description="Helical" evidence="6">
    <location>
        <begin position="270"/>
        <end position="294"/>
    </location>
</feature>
<feature type="transmembrane region" description="Helical" evidence="6">
    <location>
        <begin position="725"/>
        <end position="751"/>
    </location>
</feature>
<dbReference type="EMBL" id="WBVO01000001">
    <property type="protein sequence ID" value="KAB2814239.1"/>
    <property type="molecule type" value="Genomic_DNA"/>
</dbReference>
<evidence type="ECO:0000256" key="2">
    <source>
        <dbReference type="ARBA" id="ARBA00022475"/>
    </source>
</evidence>
<evidence type="ECO:0000256" key="5">
    <source>
        <dbReference type="ARBA" id="ARBA00023136"/>
    </source>
</evidence>
<keyword evidence="5 6" id="KW-0472">Membrane</keyword>
<dbReference type="Proteomes" id="UP000468650">
    <property type="component" value="Unassembled WGS sequence"/>
</dbReference>
<dbReference type="SUPFAM" id="SSF82866">
    <property type="entry name" value="Multidrug efflux transporter AcrB transmembrane domain"/>
    <property type="match status" value="2"/>
</dbReference>
<dbReference type="OrthoDB" id="9805018at2"/>
<reference evidence="8 9" key="1">
    <citation type="submission" date="2019-09" db="EMBL/GenBank/DDBJ databases">
        <title>Genomes of family Cryomorphaceae.</title>
        <authorList>
            <person name="Bowman J.P."/>
        </authorList>
    </citation>
    <scope>NUCLEOTIDE SEQUENCE [LARGE SCALE GENOMIC DNA]</scope>
    <source>
        <strain evidence="8 9">LMG 25704</strain>
    </source>
</reference>
<evidence type="ECO:0000256" key="1">
    <source>
        <dbReference type="ARBA" id="ARBA00004651"/>
    </source>
</evidence>
<dbReference type="PANTHER" id="PTHR33406">
    <property type="entry name" value="MEMBRANE PROTEIN MJ1562-RELATED"/>
    <property type="match status" value="1"/>
</dbReference>
<name>A0A6N6RLA9_9FLAO</name>
<accession>A0A6N6RLA9</accession>
<dbReference type="PANTHER" id="PTHR33406:SF12">
    <property type="entry name" value="BLR2997 PROTEIN"/>
    <property type="match status" value="1"/>
</dbReference>
<evidence type="ECO:0000259" key="7">
    <source>
        <dbReference type="PROSITE" id="PS50156"/>
    </source>
</evidence>
<gene>
    <name evidence="8" type="ORF">F8C67_00485</name>
</gene>
<dbReference type="PROSITE" id="PS50156">
    <property type="entry name" value="SSD"/>
    <property type="match status" value="1"/>
</dbReference>
<protein>
    <submittedName>
        <fullName evidence="8">MMPL family transporter</fullName>
    </submittedName>
</protein>
<feature type="transmembrane region" description="Helical" evidence="6">
    <location>
        <begin position="601"/>
        <end position="620"/>
    </location>
</feature>
<comment type="caution">
    <text evidence="8">The sequence shown here is derived from an EMBL/GenBank/DDBJ whole genome shotgun (WGS) entry which is preliminary data.</text>
</comment>
<proteinExistence type="predicted"/>
<dbReference type="GO" id="GO:0005886">
    <property type="term" value="C:plasma membrane"/>
    <property type="evidence" value="ECO:0007669"/>
    <property type="project" value="UniProtKB-SubCell"/>
</dbReference>
<feature type="transmembrane region" description="Helical" evidence="6">
    <location>
        <begin position="653"/>
        <end position="675"/>
    </location>
</feature>
<feature type="transmembrane region" description="Helical" evidence="6">
    <location>
        <begin position="218"/>
        <end position="237"/>
    </location>
</feature>
<evidence type="ECO:0000256" key="6">
    <source>
        <dbReference type="SAM" id="Phobius"/>
    </source>
</evidence>
<dbReference type="AlphaFoldDB" id="A0A6N6RLA9"/>
<feature type="transmembrane region" description="Helical" evidence="6">
    <location>
        <begin position="244"/>
        <end position="264"/>
    </location>
</feature>
<feature type="transmembrane region" description="Helical" evidence="6">
    <location>
        <begin position="25"/>
        <end position="43"/>
    </location>
</feature>
<keyword evidence="3 6" id="KW-0812">Transmembrane</keyword>
<dbReference type="Pfam" id="PF03176">
    <property type="entry name" value="MMPL"/>
    <property type="match status" value="2"/>
</dbReference>
<comment type="subcellular location">
    <subcellularLocation>
        <location evidence="1">Cell membrane</location>
        <topology evidence="1">Multi-pass membrane protein</topology>
    </subcellularLocation>
</comment>
<feature type="domain" description="SSD" evidence="7">
    <location>
        <begin position="243"/>
        <end position="369"/>
    </location>
</feature>
<organism evidence="8 9">
    <name type="scientific">Phaeocystidibacter luteus</name>
    <dbReference type="NCBI Taxonomy" id="911197"/>
    <lineage>
        <taxon>Bacteria</taxon>
        <taxon>Pseudomonadati</taxon>
        <taxon>Bacteroidota</taxon>
        <taxon>Flavobacteriia</taxon>
        <taxon>Flavobacteriales</taxon>
        <taxon>Phaeocystidibacteraceae</taxon>
        <taxon>Phaeocystidibacter</taxon>
    </lineage>
</organism>